<protein>
    <recommendedName>
        <fullName evidence="3">PD-(D/E)XK nuclease superfamily protein</fullName>
    </recommendedName>
</protein>
<dbReference type="RefSeq" id="WP_161098140.1">
    <property type="nucleotide sequence ID" value="NZ_WWCW01000066.1"/>
</dbReference>
<reference evidence="1 2" key="1">
    <citation type="submission" date="2020-01" db="EMBL/GenBank/DDBJ databases">
        <title>Novel species isolated from a subtropical stream in China.</title>
        <authorList>
            <person name="Lu H."/>
        </authorList>
    </citation>
    <scope>NUCLEOTIDE SEQUENCE [LARGE SCALE GENOMIC DNA]</scope>
    <source>
        <strain evidence="1 2">FT82W</strain>
    </source>
</reference>
<dbReference type="Pfam" id="PF14281">
    <property type="entry name" value="PDDEXK_4"/>
    <property type="match status" value="1"/>
</dbReference>
<accession>A0A845G4F2</accession>
<dbReference type="InterPro" id="IPR029470">
    <property type="entry name" value="PDDEXK_4"/>
</dbReference>
<evidence type="ECO:0000313" key="2">
    <source>
        <dbReference type="Proteomes" id="UP000470302"/>
    </source>
</evidence>
<sequence>MSLLEDQVDALYSDINVQRMLAVSAIADPLQICYPKEVNMSRFIAWLLDPSEGHGLSDMAVRAILTTAGQAAQAQNLPIANRRFLSAASIYTQGFSALILMTEVEVGIKDSKKLDVLAVDPNARLYIAIENKFGAREGADQTKSYRQGLEKLFPGFRGVFIYLDSNDRDPDDDQWLPVGYDWLADFLRGCEQSDSVADGVRKTLAQFRMVIEEEDGESAGSTPLGKLITHVASTHRDELVAMRDLVKPNARSIRAKELAEIAQMNLGTNDAKASMRLFQLYCRRPAVWDQCFRQSLFAPFYKALRDKFTDLLAEPRRVMTVYTLADWTRLLDIEGKEDWYWCAGVRVRYVDEQFNVVSYVHMTDVKPEKREALLSFVNAARRTNNIRAGGAENAWLVTARAKGLSAGKAVEQVLEQMRKLKAGLDVI</sequence>
<dbReference type="EMBL" id="WWCW01000066">
    <property type="protein sequence ID" value="MYM89184.1"/>
    <property type="molecule type" value="Genomic_DNA"/>
</dbReference>
<comment type="caution">
    <text evidence="1">The sequence shown here is derived from an EMBL/GenBank/DDBJ whole genome shotgun (WGS) entry which is preliminary data.</text>
</comment>
<organism evidence="1 2">
    <name type="scientific">Duganella vulcania</name>
    <dbReference type="NCBI Taxonomy" id="2692166"/>
    <lineage>
        <taxon>Bacteria</taxon>
        <taxon>Pseudomonadati</taxon>
        <taxon>Pseudomonadota</taxon>
        <taxon>Betaproteobacteria</taxon>
        <taxon>Burkholderiales</taxon>
        <taxon>Oxalobacteraceae</taxon>
        <taxon>Telluria group</taxon>
        <taxon>Duganella</taxon>
    </lineage>
</organism>
<evidence type="ECO:0000313" key="1">
    <source>
        <dbReference type="EMBL" id="MYM89184.1"/>
    </source>
</evidence>
<dbReference type="AlphaFoldDB" id="A0A845G4F2"/>
<gene>
    <name evidence="1" type="ORF">GTP91_18650</name>
</gene>
<evidence type="ECO:0008006" key="3">
    <source>
        <dbReference type="Google" id="ProtNLM"/>
    </source>
</evidence>
<dbReference type="Proteomes" id="UP000470302">
    <property type="component" value="Unassembled WGS sequence"/>
</dbReference>
<proteinExistence type="predicted"/>
<name>A0A845G4F2_9BURK</name>